<dbReference type="AlphaFoldDB" id="A0A5D4SNI7"/>
<dbReference type="InterPro" id="IPR025377">
    <property type="entry name" value="DUF4367"/>
</dbReference>
<dbReference type="Proteomes" id="UP000323732">
    <property type="component" value="Unassembled WGS sequence"/>
</dbReference>
<dbReference type="RefSeq" id="WP_101549300.1">
    <property type="nucleotide sequence ID" value="NZ_JAMYWU010000001.1"/>
</dbReference>
<comment type="caution">
    <text evidence="4">The sequence shown here is derived from an EMBL/GenBank/DDBJ whole genome shotgun (WGS) entry which is preliminary data.</text>
</comment>
<feature type="domain" description="DUF4367" evidence="3">
    <location>
        <begin position="98"/>
        <end position="201"/>
    </location>
</feature>
<evidence type="ECO:0000256" key="1">
    <source>
        <dbReference type="SAM" id="MobiDB-lite"/>
    </source>
</evidence>
<dbReference type="EMBL" id="VTES01000003">
    <property type="protein sequence ID" value="TYS63788.1"/>
    <property type="molecule type" value="Genomic_DNA"/>
</dbReference>
<protein>
    <submittedName>
        <fullName evidence="4">DUF4367 domain-containing protein</fullName>
    </submittedName>
</protein>
<accession>A0A5D4SNI7</accession>
<evidence type="ECO:0000313" key="5">
    <source>
        <dbReference type="Proteomes" id="UP000323732"/>
    </source>
</evidence>
<evidence type="ECO:0000256" key="2">
    <source>
        <dbReference type="SAM" id="Phobius"/>
    </source>
</evidence>
<proteinExistence type="predicted"/>
<evidence type="ECO:0000313" key="4">
    <source>
        <dbReference type="EMBL" id="TYS63788.1"/>
    </source>
</evidence>
<gene>
    <name evidence="4" type="ORF">FZD47_09735</name>
</gene>
<keyword evidence="2" id="KW-0472">Membrane</keyword>
<feature type="compositionally biased region" description="Polar residues" evidence="1">
    <location>
        <begin position="218"/>
        <end position="228"/>
    </location>
</feature>
<keyword evidence="2" id="KW-1133">Transmembrane helix</keyword>
<organism evidence="4 5">
    <name type="scientific">Bacillus infantis</name>
    <dbReference type="NCBI Taxonomy" id="324767"/>
    <lineage>
        <taxon>Bacteria</taxon>
        <taxon>Bacillati</taxon>
        <taxon>Bacillota</taxon>
        <taxon>Bacilli</taxon>
        <taxon>Bacillales</taxon>
        <taxon>Bacillaceae</taxon>
        <taxon>Bacillus</taxon>
    </lineage>
</organism>
<feature type="compositionally biased region" description="Basic and acidic residues" evidence="1">
    <location>
        <begin position="243"/>
        <end position="272"/>
    </location>
</feature>
<evidence type="ECO:0000259" key="3">
    <source>
        <dbReference type="Pfam" id="PF14285"/>
    </source>
</evidence>
<sequence length="408" mass="46087">MEKEMSRIKSQMLESELEGFEFTNEMKRTVLNEITTRKRNKQAPVKRMVPIFLSGAFAVASAAGIFAYISDGTGSPSTDSAHIKQQAAEEKKPVLVPPKYIPESFIHKHVHAGDDELYEHVYENSLNKAEFFAYKMQKKHPVKDKKAVTEEIQLASGLTGTFYQFTDKHSLILWEDEGFYQAVEQEGNLSKEEMLKITASILEQKGFDPLIPDKNIEKPNTSEPPNKTQNEDHSKAAAQESNEQEKDTAEKEIKAVEAPKKESSEQQPKDTPENGPDVVNLFKDLSSVLDKIYSNSSVDNTAYKLQYESMDDLLAEFDGVSERGAAEYHFGYLFEEKNDGLYIVATEGPLMFQPGLPYEVEKVSDEKYKLTQFHESDLHGTKDFVAYLEYKNGSWMITSIETLEAGGV</sequence>
<name>A0A5D4SNI7_9BACI</name>
<dbReference type="Pfam" id="PF14285">
    <property type="entry name" value="DUF4367"/>
    <property type="match status" value="1"/>
</dbReference>
<keyword evidence="2" id="KW-0812">Transmembrane</keyword>
<reference evidence="4 5" key="1">
    <citation type="submission" date="2019-08" db="EMBL/GenBank/DDBJ databases">
        <title>Bacillus genomes from the desert of Cuatro Cienegas, Coahuila.</title>
        <authorList>
            <person name="Olmedo-Alvarez G."/>
        </authorList>
    </citation>
    <scope>NUCLEOTIDE SEQUENCE [LARGE SCALE GENOMIC DNA]</scope>
    <source>
        <strain evidence="4 5">CH37_1T</strain>
    </source>
</reference>
<feature type="region of interest" description="Disordered" evidence="1">
    <location>
        <begin position="208"/>
        <end position="279"/>
    </location>
</feature>
<feature type="transmembrane region" description="Helical" evidence="2">
    <location>
        <begin position="48"/>
        <end position="69"/>
    </location>
</feature>